<organism evidence="2 3">
    <name type="scientific">Roseicyclus persicicus</name>
    <dbReference type="NCBI Taxonomy" id="2650661"/>
    <lineage>
        <taxon>Bacteria</taxon>
        <taxon>Pseudomonadati</taxon>
        <taxon>Pseudomonadota</taxon>
        <taxon>Alphaproteobacteria</taxon>
        <taxon>Rhodobacterales</taxon>
        <taxon>Roseobacteraceae</taxon>
        <taxon>Roseicyclus</taxon>
    </lineage>
</organism>
<dbReference type="RefSeq" id="WP_210730634.1">
    <property type="nucleotide sequence ID" value="NZ_JAAZQQ010000004.1"/>
</dbReference>
<feature type="transmembrane region" description="Helical" evidence="1">
    <location>
        <begin position="67"/>
        <end position="96"/>
    </location>
</feature>
<sequence length="161" mass="15760">MQAGPSLSVPTRSVSWRRSLGIVALFALAGPLLGGLGVNLLLTAVSVAQGLGDGAAGDLARRLVGGIIGGSIFAVLLAYAIGTAPALVVGAVMAACDRRGRGLTYGDAAAAALACALVAAAGVVLLVEPGARAAWIAALVTAHLLGALGCTWAARRWPGPA</sequence>
<gene>
    <name evidence="2" type="ORF">HCU73_12195</name>
</gene>
<comment type="caution">
    <text evidence="2">The sequence shown here is derived from an EMBL/GenBank/DDBJ whole genome shotgun (WGS) entry which is preliminary data.</text>
</comment>
<keyword evidence="1" id="KW-1133">Transmembrane helix</keyword>
<name>A0A7X6GZP8_9RHOB</name>
<dbReference type="AlphaFoldDB" id="A0A7X6GZP8"/>
<keyword evidence="3" id="KW-1185">Reference proteome</keyword>
<keyword evidence="1" id="KW-0472">Membrane</keyword>
<proteinExistence type="predicted"/>
<keyword evidence="1" id="KW-0812">Transmembrane</keyword>
<feature type="transmembrane region" description="Helical" evidence="1">
    <location>
        <begin position="20"/>
        <end position="47"/>
    </location>
</feature>
<protein>
    <submittedName>
        <fullName evidence="2">Uncharacterized protein</fullName>
    </submittedName>
</protein>
<evidence type="ECO:0000313" key="3">
    <source>
        <dbReference type="Proteomes" id="UP000526408"/>
    </source>
</evidence>
<feature type="transmembrane region" description="Helical" evidence="1">
    <location>
        <begin position="108"/>
        <end position="127"/>
    </location>
</feature>
<dbReference type="Proteomes" id="UP000526408">
    <property type="component" value="Unassembled WGS sequence"/>
</dbReference>
<reference evidence="2 3" key="1">
    <citation type="submission" date="2020-04" db="EMBL/GenBank/DDBJ databases">
        <authorList>
            <person name="Yoon J."/>
        </authorList>
    </citation>
    <scope>NUCLEOTIDE SEQUENCE [LARGE SCALE GENOMIC DNA]</scope>
    <source>
        <strain evidence="2 3">KMU-115</strain>
    </source>
</reference>
<evidence type="ECO:0000313" key="2">
    <source>
        <dbReference type="EMBL" id="NKX45347.1"/>
    </source>
</evidence>
<accession>A0A7X6GZP8</accession>
<dbReference type="EMBL" id="JAAZQQ010000004">
    <property type="protein sequence ID" value="NKX45347.1"/>
    <property type="molecule type" value="Genomic_DNA"/>
</dbReference>
<feature type="transmembrane region" description="Helical" evidence="1">
    <location>
        <begin position="133"/>
        <end position="154"/>
    </location>
</feature>
<evidence type="ECO:0000256" key="1">
    <source>
        <dbReference type="SAM" id="Phobius"/>
    </source>
</evidence>